<evidence type="ECO:0000313" key="2">
    <source>
        <dbReference type="Proteomes" id="UP000287651"/>
    </source>
</evidence>
<dbReference type="PANTHER" id="PTHR43061">
    <property type="entry name" value="GTP DIPHOSPHOKINASE RSH1, CHLOROPLASTIC-RELATED"/>
    <property type="match status" value="1"/>
</dbReference>
<name>A0A426XR40_ENSVE</name>
<evidence type="ECO:0000313" key="1">
    <source>
        <dbReference type="EMBL" id="RRT41967.1"/>
    </source>
</evidence>
<dbReference type="EMBL" id="AMZH03018155">
    <property type="protein sequence ID" value="RRT41967.1"/>
    <property type="molecule type" value="Genomic_DNA"/>
</dbReference>
<comment type="caution">
    <text evidence="1">The sequence shown here is derived from an EMBL/GenBank/DDBJ whole genome shotgun (WGS) entry which is preliminary data.</text>
</comment>
<gene>
    <name evidence="1" type="ORF">B296_00057408</name>
</gene>
<dbReference type="Proteomes" id="UP000287651">
    <property type="component" value="Unassembled WGS sequence"/>
</dbReference>
<dbReference type="PANTHER" id="PTHR43061:SF1">
    <property type="entry name" value="GTP DIPHOSPHOKINASE RSH1, CHLOROPLASTIC-RELATED"/>
    <property type="match status" value="1"/>
</dbReference>
<reference evidence="1 2" key="1">
    <citation type="journal article" date="2014" name="Agronomy (Basel)">
        <title>A Draft Genome Sequence for Ensete ventricosum, the Drought-Tolerant Tree Against Hunger.</title>
        <authorList>
            <person name="Harrison J."/>
            <person name="Moore K.A."/>
            <person name="Paszkiewicz K."/>
            <person name="Jones T."/>
            <person name="Grant M."/>
            <person name="Ambacheew D."/>
            <person name="Muzemil S."/>
            <person name="Studholme D.J."/>
        </authorList>
    </citation>
    <scope>NUCLEOTIDE SEQUENCE [LARGE SCALE GENOMIC DNA]</scope>
</reference>
<protein>
    <submittedName>
        <fullName evidence="1">Uncharacterized protein</fullName>
    </submittedName>
</protein>
<accession>A0A426XR40</accession>
<proteinExistence type="predicted"/>
<organism evidence="1 2">
    <name type="scientific">Ensete ventricosum</name>
    <name type="common">Abyssinian banana</name>
    <name type="synonym">Musa ensete</name>
    <dbReference type="NCBI Taxonomy" id="4639"/>
    <lineage>
        <taxon>Eukaryota</taxon>
        <taxon>Viridiplantae</taxon>
        <taxon>Streptophyta</taxon>
        <taxon>Embryophyta</taxon>
        <taxon>Tracheophyta</taxon>
        <taxon>Spermatophyta</taxon>
        <taxon>Magnoliopsida</taxon>
        <taxon>Liliopsida</taxon>
        <taxon>Zingiberales</taxon>
        <taxon>Musaceae</taxon>
        <taxon>Ensete</taxon>
    </lineage>
</organism>
<sequence>MASSPSSSVSVECANLCKLYKGEGGGWYECSVLSCAWKAPRVLTGSLASTTLPRCSAHHRDEKIRVRRKRWSCQVNAVRSCLNFCSFENLLRWNVVDLAFARSRFCLVLARQTVVLQFTFQPWK</sequence>
<dbReference type="AlphaFoldDB" id="A0A426XR40"/>